<organism evidence="1 2">
    <name type="scientific">Undibacterium rivi</name>
    <dbReference type="NCBI Taxonomy" id="2828729"/>
    <lineage>
        <taxon>Bacteria</taxon>
        <taxon>Pseudomonadati</taxon>
        <taxon>Pseudomonadota</taxon>
        <taxon>Betaproteobacteria</taxon>
        <taxon>Burkholderiales</taxon>
        <taxon>Oxalobacteraceae</taxon>
        <taxon>Undibacterium</taxon>
    </lineage>
</organism>
<sequence length="150" mass="17063">MTERKTGLVTTRNIRTVFDQKMGFLNFPGANSCIEGACPHIVRSQPENEAGERKSWVLKSGLVSKRAYTRQLISMWQYFAIHITFTDVAPFKAVFIVRERHNHAKDKLTAVMGSHIQPPQSQTKIKNTPLSLRSFPKQWGVYAKNTSISK</sequence>
<evidence type="ECO:0000313" key="2">
    <source>
        <dbReference type="Proteomes" id="UP000682982"/>
    </source>
</evidence>
<gene>
    <name evidence="1" type="ORF">KDM87_09865</name>
</gene>
<comment type="caution">
    <text evidence="1">The sequence shown here is derived from an EMBL/GenBank/DDBJ whole genome shotgun (WGS) entry which is preliminary data.</text>
</comment>
<dbReference type="EMBL" id="JAGSPK010000003">
    <property type="protein sequence ID" value="MBR7792901.1"/>
    <property type="molecule type" value="Genomic_DNA"/>
</dbReference>
<name>A0ABS5H2F6_9BURK</name>
<proteinExistence type="predicted"/>
<reference evidence="1 2" key="1">
    <citation type="submission" date="2021-04" db="EMBL/GenBank/DDBJ databases">
        <title>novel species isolated from subtropical streams in China.</title>
        <authorList>
            <person name="Lu H."/>
        </authorList>
    </citation>
    <scope>NUCLEOTIDE SEQUENCE [LARGE SCALE GENOMIC DNA]</scope>
    <source>
        <strain evidence="1 2">FT147W</strain>
    </source>
</reference>
<accession>A0ABS5H2F6</accession>
<dbReference type="Proteomes" id="UP000682982">
    <property type="component" value="Unassembled WGS sequence"/>
</dbReference>
<keyword evidence="2" id="KW-1185">Reference proteome</keyword>
<evidence type="ECO:0000313" key="1">
    <source>
        <dbReference type="EMBL" id="MBR7792901.1"/>
    </source>
</evidence>
<protein>
    <submittedName>
        <fullName evidence="1">Uncharacterized protein</fullName>
    </submittedName>
</protein>
<dbReference type="RefSeq" id="WP_212678915.1">
    <property type="nucleotide sequence ID" value="NZ_JAGSPK010000003.1"/>
</dbReference>